<dbReference type="EMBL" id="CP007129">
    <property type="protein sequence ID" value="AHG92301.1"/>
    <property type="molecule type" value="Genomic_DNA"/>
</dbReference>
<evidence type="ECO:0000313" key="3">
    <source>
        <dbReference type="EMBL" id="AHG92301.1"/>
    </source>
</evidence>
<protein>
    <recommendedName>
        <fullName evidence="2">TTHB210-like domain-containing protein</fullName>
    </recommendedName>
</protein>
<geneLocation type="plasmid" evidence="3 4">
    <name>1</name>
</geneLocation>
<dbReference type="InParanoid" id="W0RNI5"/>
<evidence type="ECO:0000256" key="1">
    <source>
        <dbReference type="SAM" id="SignalP"/>
    </source>
</evidence>
<dbReference type="KEGG" id="gba:J421_4766"/>
<reference evidence="3 4" key="1">
    <citation type="journal article" date="2014" name="Genome Announc.">
        <title>Genome Sequence and Methylome of Soil Bacterium Gemmatirosa kalamazoonensis KBS708T, a Member of the Rarely Cultivated Gemmatimonadetes Phylum.</title>
        <authorList>
            <person name="Debruyn J.M."/>
            <person name="Radosevich M."/>
            <person name="Wommack K.E."/>
            <person name="Polson S.W."/>
            <person name="Hauser L.J."/>
            <person name="Fawaz M.N."/>
            <person name="Korlach J."/>
            <person name="Tsai Y.C."/>
        </authorList>
    </citation>
    <scope>NUCLEOTIDE SEQUENCE [LARGE SCALE GENOMIC DNA]</scope>
    <source>
        <strain evidence="3 4">KBS708</strain>
        <plasmid evidence="4">Plasmid 1</plasmid>
    </source>
</reference>
<name>W0RNI5_9BACT</name>
<proteinExistence type="predicted"/>
<dbReference type="Pfam" id="PF18197">
    <property type="entry name" value="TTHB210-like"/>
    <property type="match status" value="1"/>
</dbReference>
<dbReference type="OrthoDB" id="2867208at2"/>
<keyword evidence="4" id="KW-1185">Reference proteome</keyword>
<dbReference type="InterPro" id="IPR033786">
    <property type="entry name" value="TTHB210-like"/>
</dbReference>
<dbReference type="Proteomes" id="UP000019151">
    <property type="component" value="Plasmid 1"/>
</dbReference>
<feature type="chain" id="PRO_5004795776" description="TTHB210-like domain-containing protein" evidence="1">
    <location>
        <begin position="24"/>
        <end position="297"/>
    </location>
</feature>
<evidence type="ECO:0000259" key="2">
    <source>
        <dbReference type="Pfam" id="PF18197"/>
    </source>
</evidence>
<accession>W0RNI5</accession>
<dbReference type="HOGENOM" id="CLU_070317_0_0_0"/>
<keyword evidence="3" id="KW-0614">Plasmid</keyword>
<keyword evidence="1" id="KW-0732">Signal</keyword>
<dbReference type="AlphaFoldDB" id="W0RNI5"/>
<evidence type="ECO:0000313" key="4">
    <source>
        <dbReference type="Proteomes" id="UP000019151"/>
    </source>
</evidence>
<dbReference type="PROSITE" id="PS51257">
    <property type="entry name" value="PROKAR_LIPOPROTEIN"/>
    <property type="match status" value="1"/>
</dbReference>
<dbReference type="CDD" id="cd11669">
    <property type="entry name" value="TTHB210-like"/>
    <property type="match status" value="1"/>
</dbReference>
<sequence>MPNFRPRPWIHAALALGALGAVAAACNDESTSPADGQHRVYGAAQAVGNGTARTYVLTDGDATPLEVGVVLDEKALEGLQAPMQMPASTDPHAHVDTHPYDLAMPAQNPTPYKLVELDWNPGGHEPPGIYDIPHFDFHFYTITKAERDAIDPAALGEAQYVAKSVAMPPAEQRAPGYVPLAAPGTAPVAVPHMGVHWSDLSAPELQGALGHPEAFKPFTTTFIHGAWDGKFIFDEPMVTRAFILGRKSATTAAQRDSLVLLQTPTRTTAGLTPGAYRVTYDADAKEYRIALTQFVKK</sequence>
<dbReference type="InterPro" id="IPR040832">
    <property type="entry name" value="TTHB210-like_dom"/>
</dbReference>
<dbReference type="RefSeq" id="WP_025413648.1">
    <property type="nucleotide sequence ID" value="NZ_CP007129.1"/>
</dbReference>
<organism evidence="3 4">
    <name type="scientific">Gemmatirosa kalamazoonensis</name>
    <dbReference type="NCBI Taxonomy" id="861299"/>
    <lineage>
        <taxon>Bacteria</taxon>
        <taxon>Pseudomonadati</taxon>
        <taxon>Gemmatimonadota</taxon>
        <taxon>Gemmatimonadia</taxon>
        <taxon>Gemmatimonadales</taxon>
        <taxon>Gemmatimonadaceae</taxon>
        <taxon>Gemmatirosa</taxon>
    </lineage>
</organism>
<feature type="signal peptide" evidence="1">
    <location>
        <begin position="1"/>
        <end position="23"/>
    </location>
</feature>
<feature type="domain" description="TTHB210-like" evidence="2">
    <location>
        <begin position="59"/>
        <end position="119"/>
    </location>
</feature>
<gene>
    <name evidence="3" type="ORF">J421_4766</name>
</gene>